<dbReference type="PANTHER" id="PTHR38165">
    <property type="match status" value="1"/>
</dbReference>
<dbReference type="InterPro" id="IPR037398">
    <property type="entry name" value="Glyco_hydro_64_fam"/>
</dbReference>
<keyword evidence="3" id="KW-1185">Reference proteome</keyword>
<dbReference type="EMBL" id="FNIX01000024">
    <property type="protein sequence ID" value="SDP94995.1"/>
    <property type="molecule type" value="Genomic_DNA"/>
</dbReference>
<dbReference type="PROSITE" id="PS52006">
    <property type="entry name" value="GH64"/>
    <property type="match status" value="1"/>
</dbReference>
<dbReference type="Proteomes" id="UP000199691">
    <property type="component" value="Unassembled WGS sequence"/>
</dbReference>
<dbReference type="InterPro" id="IPR037176">
    <property type="entry name" value="Osmotin/thaumatin-like_sf"/>
</dbReference>
<organism evidence="2 3">
    <name type="scientific">Lentzea jiangxiensis</name>
    <dbReference type="NCBI Taxonomy" id="641025"/>
    <lineage>
        <taxon>Bacteria</taxon>
        <taxon>Bacillati</taxon>
        <taxon>Actinomycetota</taxon>
        <taxon>Actinomycetes</taxon>
        <taxon>Pseudonocardiales</taxon>
        <taxon>Pseudonocardiaceae</taxon>
        <taxon>Lentzea</taxon>
    </lineage>
</organism>
<name>A0A1H0WX41_9PSEU</name>
<evidence type="ECO:0000313" key="3">
    <source>
        <dbReference type="Proteomes" id="UP000199691"/>
    </source>
</evidence>
<dbReference type="InterPro" id="IPR032477">
    <property type="entry name" value="Glyco_hydro_64"/>
</dbReference>
<gene>
    <name evidence="2" type="ORF">SAMN05421507_12482</name>
</gene>
<dbReference type="STRING" id="641025.SAMN05421507_12482"/>
<dbReference type="RefSeq" id="WP_090104345.1">
    <property type="nucleotide sequence ID" value="NZ_FNIX01000024.1"/>
</dbReference>
<dbReference type="Pfam" id="PF16483">
    <property type="entry name" value="Glyco_hydro_64"/>
    <property type="match status" value="1"/>
</dbReference>
<sequence length="111" mass="12167">MNPVFDGRLAANELGAISRSLCAALNRSTPGFLHTQPTYNASEFYTRATTNHFSKIVHANMADGRAYGFAFDDVGGFESLVHEPDPRSAKITLTGFQAEVFLLLIEFHSTV</sequence>
<reference evidence="3" key="1">
    <citation type="submission" date="2016-10" db="EMBL/GenBank/DDBJ databases">
        <authorList>
            <person name="Varghese N."/>
            <person name="Submissions S."/>
        </authorList>
    </citation>
    <scope>NUCLEOTIDE SEQUENCE [LARGE SCALE GENOMIC DNA]</scope>
    <source>
        <strain evidence="3">CGMCC 4.6609</strain>
    </source>
</reference>
<dbReference type="OrthoDB" id="5513218at2"/>
<feature type="domain" description="GH64" evidence="1">
    <location>
        <begin position="1"/>
        <end position="95"/>
    </location>
</feature>
<proteinExistence type="predicted"/>
<dbReference type="PANTHER" id="PTHR38165:SF1">
    <property type="entry name" value="GLUCANASE B"/>
    <property type="match status" value="1"/>
</dbReference>
<dbReference type="Gene3D" id="2.60.110.10">
    <property type="entry name" value="Thaumatin"/>
    <property type="match status" value="1"/>
</dbReference>
<protein>
    <submittedName>
        <fullName evidence="2">Beta-1,3-glucanase</fullName>
    </submittedName>
</protein>
<accession>A0A1H0WX41</accession>
<evidence type="ECO:0000259" key="1">
    <source>
        <dbReference type="PROSITE" id="PS52006"/>
    </source>
</evidence>
<dbReference type="AlphaFoldDB" id="A0A1H0WX41"/>
<evidence type="ECO:0000313" key="2">
    <source>
        <dbReference type="EMBL" id="SDP94995.1"/>
    </source>
</evidence>